<dbReference type="SMART" id="SM00256">
    <property type="entry name" value="FBOX"/>
    <property type="match status" value="1"/>
</dbReference>
<dbReference type="PANTHER" id="PTHR31900:SF32">
    <property type="entry name" value="F-BOX_RNI_FBD-LIKE DOMAIN PROTEIN"/>
    <property type="match status" value="1"/>
</dbReference>
<reference evidence="3" key="1">
    <citation type="submission" date="2025-08" db="UniProtKB">
        <authorList>
            <consortium name="RefSeq"/>
        </authorList>
    </citation>
    <scope>IDENTIFICATION</scope>
</reference>
<dbReference type="Pfam" id="PF23622">
    <property type="entry name" value="LRR_At1g61320_AtMIF1"/>
    <property type="match status" value="1"/>
</dbReference>
<feature type="domain" description="F-box" evidence="1">
    <location>
        <begin position="24"/>
        <end position="74"/>
    </location>
</feature>
<organism evidence="2 3">
    <name type="scientific">Elaeis guineensis var. tenera</name>
    <name type="common">Oil palm</name>
    <dbReference type="NCBI Taxonomy" id="51953"/>
    <lineage>
        <taxon>Eukaryota</taxon>
        <taxon>Viridiplantae</taxon>
        <taxon>Streptophyta</taxon>
        <taxon>Embryophyta</taxon>
        <taxon>Tracheophyta</taxon>
        <taxon>Spermatophyta</taxon>
        <taxon>Magnoliopsida</taxon>
        <taxon>Liliopsida</taxon>
        <taxon>Arecaceae</taxon>
        <taxon>Arecoideae</taxon>
        <taxon>Cocoseae</taxon>
        <taxon>Elaeidinae</taxon>
        <taxon>Elaeis</taxon>
    </lineage>
</organism>
<dbReference type="InterPro" id="IPR032675">
    <property type="entry name" value="LRR_dom_sf"/>
</dbReference>
<dbReference type="Gene3D" id="3.80.10.10">
    <property type="entry name" value="Ribonuclease Inhibitor"/>
    <property type="match status" value="1"/>
</dbReference>
<dbReference type="PANTHER" id="PTHR31900">
    <property type="entry name" value="F-BOX/RNI SUPERFAMILY PROTEIN-RELATED"/>
    <property type="match status" value="1"/>
</dbReference>
<dbReference type="Proteomes" id="UP000504607">
    <property type="component" value="Chromosome 1"/>
</dbReference>
<dbReference type="InterPro" id="IPR001810">
    <property type="entry name" value="F-box_dom"/>
</dbReference>
<dbReference type="RefSeq" id="XP_010905719.1">
    <property type="nucleotide sequence ID" value="XM_010907417.1"/>
</dbReference>
<dbReference type="SUPFAM" id="SSF81383">
    <property type="entry name" value="F-box domain"/>
    <property type="match status" value="1"/>
</dbReference>
<evidence type="ECO:0000259" key="1">
    <source>
        <dbReference type="PROSITE" id="PS50181"/>
    </source>
</evidence>
<dbReference type="InterPro" id="IPR055357">
    <property type="entry name" value="LRR_At1g61320_AtMIF1"/>
</dbReference>
<protein>
    <submittedName>
        <fullName evidence="3">F-box/LRR-repeat protein At4g14103-like</fullName>
    </submittedName>
</protein>
<evidence type="ECO:0000313" key="3">
    <source>
        <dbReference type="RefSeq" id="XP_010905719.1"/>
    </source>
</evidence>
<evidence type="ECO:0000313" key="2">
    <source>
        <dbReference type="Proteomes" id="UP000504607"/>
    </source>
</evidence>
<dbReference type="PROSITE" id="PS50181">
    <property type="entry name" value="FBOX"/>
    <property type="match status" value="1"/>
</dbReference>
<dbReference type="InterPro" id="IPR036047">
    <property type="entry name" value="F-box-like_dom_sf"/>
</dbReference>
<dbReference type="FunCoup" id="A0A6I9QAG5">
    <property type="interactions" value="1872"/>
</dbReference>
<proteinExistence type="predicted"/>
<dbReference type="AlphaFoldDB" id="A0A6I9QAG5"/>
<dbReference type="InterPro" id="IPR053781">
    <property type="entry name" value="F-box_AtFBL13-like"/>
</dbReference>
<dbReference type="CDD" id="cd22160">
    <property type="entry name" value="F-box_AtFBL13-like"/>
    <property type="match status" value="1"/>
</dbReference>
<dbReference type="InParanoid" id="A0A6I9QAG5"/>
<dbReference type="InterPro" id="IPR050232">
    <property type="entry name" value="FBL13/AtMIF1-like"/>
</dbReference>
<gene>
    <name evidence="3" type="primary">LOC105032837</name>
</gene>
<dbReference type="Pfam" id="PF00646">
    <property type="entry name" value="F-box"/>
    <property type="match status" value="1"/>
</dbReference>
<accession>A0A6I9QAG5</accession>
<name>A0A6I9QAG5_ELAGV</name>
<dbReference type="Gene3D" id="1.20.1280.50">
    <property type="match status" value="1"/>
</dbReference>
<dbReference type="OrthoDB" id="677997at2759"/>
<keyword evidence="2" id="KW-1185">Reference proteome</keyword>
<sequence>MEAERSSSSVHAMIKEAAKKPMCRDRISSLPDSLLLVILSMLPTIDAVKTSIVSKRWRNLWTQLPHLDLQFSPESFTQNPHHVRKARQKFLEFVSGCLILRNPDPLQRFRLSFNFYERAKHSAMVGVWFRSALERHVKELILDVARGGESGFYRHRDMYSLPTSLYRYELLTSLSLCYCEIKLPTNPLGWRLLRSLTLSLTTLSDDLLERIFLECSSLETLILKECDGKSARTVAAPNLKHLTVDDLWYSLKLSAPNLVTLTVYGSVSRVTHSLKDLVSLVRATIILRDAGRGYYNSMERVADNPLHRLLMDVHHAQVLTWCNCCTVEIRRLQSPFMRSEKLVLKVTLRRWENPGIYNLLRRSPELETLVLQINAPGACHGPKFNEEFKRFSKPFLSIYPEPNSSELSCLEHHLKNFEIEDFTGLLSDDSLSGKRYLKFQERVLGLIRFILIKALVLEKFTIRMARMRKFEEMSVSNHRRLETIRKILSFPKASHARIAFHTDGM</sequence>
<dbReference type="SUPFAM" id="SSF52047">
    <property type="entry name" value="RNI-like"/>
    <property type="match status" value="1"/>
</dbReference>